<dbReference type="GeneID" id="37284268"/>
<dbReference type="KEGG" id="haj:DU500_12745"/>
<reference evidence="1 2" key="1">
    <citation type="submission" date="2018-07" db="EMBL/GenBank/DDBJ databases">
        <title>Genome sequences of Haloplanus sp. CBA1113.</title>
        <authorList>
            <person name="Kim Y.B."/>
            <person name="Roh S.W."/>
        </authorList>
    </citation>
    <scope>NUCLEOTIDE SEQUENCE [LARGE SCALE GENOMIC DNA]</scope>
    <source>
        <strain evidence="1 2">CBA1113</strain>
    </source>
</reference>
<keyword evidence="2" id="KW-1185">Reference proteome</keyword>
<dbReference type="AlphaFoldDB" id="A0A345E4U7"/>
<dbReference type="Proteomes" id="UP000253273">
    <property type="component" value="Chromosome"/>
</dbReference>
<dbReference type="OrthoDB" id="257561at2157"/>
<dbReference type="RefSeq" id="WP_114586351.1">
    <property type="nucleotide sequence ID" value="NZ_CP031150.1"/>
</dbReference>
<dbReference type="EMBL" id="CP031150">
    <property type="protein sequence ID" value="AXG07219.1"/>
    <property type="molecule type" value="Genomic_DNA"/>
</dbReference>
<evidence type="ECO:0000313" key="2">
    <source>
        <dbReference type="Proteomes" id="UP000253273"/>
    </source>
</evidence>
<evidence type="ECO:0000313" key="1">
    <source>
        <dbReference type="EMBL" id="AXG07219.1"/>
    </source>
</evidence>
<organism evidence="1 2">
    <name type="scientific">Haloplanus rubicundus</name>
    <dbReference type="NCBI Taxonomy" id="1547898"/>
    <lineage>
        <taxon>Archaea</taxon>
        <taxon>Methanobacteriati</taxon>
        <taxon>Methanobacteriota</taxon>
        <taxon>Stenosarchaea group</taxon>
        <taxon>Halobacteria</taxon>
        <taxon>Halobacteriales</taxon>
        <taxon>Haloferacaceae</taxon>
        <taxon>Haloplanus</taxon>
    </lineage>
</organism>
<proteinExistence type="predicted"/>
<accession>A0A345E4U7</accession>
<name>A0A345E4U7_9EURY</name>
<gene>
    <name evidence="1" type="ORF">DU500_12745</name>
</gene>
<protein>
    <submittedName>
        <fullName evidence="1">Uncharacterized protein</fullName>
    </submittedName>
</protein>
<sequence>MQQTNASVRVQKLDEAKEIIAELEEQKGMELGGPRGALFRAGGAVNSGQAYRGHMEKAMGQTAGLAIEGGYDDVASKAAQLIADLQESQSNDD</sequence>